<dbReference type="GO" id="GO:0006797">
    <property type="term" value="P:polyphosphate metabolic process"/>
    <property type="evidence" value="ECO:0007669"/>
    <property type="project" value="InterPro"/>
</dbReference>
<dbReference type="SUPFAM" id="SSF52540">
    <property type="entry name" value="P-loop containing nucleoside triphosphate hydrolases"/>
    <property type="match status" value="1"/>
</dbReference>
<dbReference type="PANTHER" id="PTHR34383">
    <property type="entry name" value="POLYPHOSPHATE:AMP PHOSPHOTRANSFERASE-RELATED"/>
    <property type="match status" value="1"/>
</dbReference>
<name>A0A5M8Q2G9_9MICO</name>
<protein>
    <submittedName>
        <fullName evidence="3">Polyphosphate kinase 2 family protein</fullName>
    </submittedName>
</protein>
<evidence type="ECO:0000313" key="3">
    <source>
        <dbReference type="EMBL" id="KAA6430097.1"/>
    </source>
</evidence>
<keyword evidence="3" id="KW-0808">Transferase</keyword>
<dbReference type="Pfam" id="PF03976">
    <property type="entry name" value="PPK2"/>
    <property type="match status" value="1"/>
</dbReference>
<accession>A0A5M8Q2G9</accession>
<evidence type="ECO:0000256" key="1">
    <source>
        <dbReference type="SAM" id="MobiDB-lite"/>
    </source>
</evidence>
<evidence type="ECO:0000259" key="2">
    <source>
        <dbReference type="Pfam" id="PF03976"/>
    </source>
</evidence>
<evidence type="ECO:0000313" key="4">
    <source>
        <dbReference type="Proteomes" id="UP000323221"/>
    </source>
</evidence>
<sequence>MTAITDALRITRSVRLDEVDPASTPGFDGDKLAGRAALAAGADHLSQLQERLYAASKAGDERSVLLVVQGMDTAGKGGIMRHVLGQVDPQGVKITSFKAPTDAEKRHDFLWRFEPALPTAGQIAVFDRSHYEDVLIHRVRGFSAPDVIQERYGKIVEFERGLVERGIAVVKVMLHVSFEEQGARLLERLDRPDKHWKYNPNDVEERTRFPDYMEAYQIAINRTARAAAPWNVVPADRKWYARLAVQELLVEALEGIDPQWPEADFDVAVEREKLIALGGTPPTEEAKAEAKAKGKAKEKQAKKDKKQAKAATE</sequence>
<dbReference type="InterPro" id="IPR022300">
    <property type="entry name" value="PPK2-rel_1"/>
</dbReference>
<proteinExistence type="predicted"/>
<dbReference type="Gene3D" id="3.40.50.300">
    <property type="entry name" value="P-loop containing nucleotide triphosphate hydrolases"/>
    <property type="match status" value="1"/>
</dbReference>
<feature type="compositionally biased region" description="Basic residues" evidence="1">
    <location>
        <begin position="302"/>
        <end position="313"/>
    </location>
</feature>
<keyword evidence="4" id="KW-1185">Reference proteome</keyword>
<keyword evidence="3" id="KW-0418">Kinase</keyword>
<organism evidence="3 4">
    <name type="scientific">Agrococcus sediminis</name>
    <dbReference type="NCBI Taxonomy" id="2599924"/>
    <lineage>
        <taxon>Bacteria</taxon>
        <taxon>Bacillati</taxon>
        <taxon>Actinomycetota</taxon>
        <taxon>Actinomycetes</taxon>
        <taxon>Micrococcales</taxon>
        <taxon>Microbacteriaceae</taxon>
        <taxon>Agrococcus</taxon>
    </lineage>
</organism>
<dbReference type="OrthoDB" id="9775224at2"/>
<dbReference type="GO" id="GO:0016301">
    <property type="term" value="F:kinase activity"/>
    <property type="evidence" value="ECO:0007669"/>
    <property type="project" value="UniProtKB-KW"/>
</dbReference>
<comment type="caution">
    <text evidence="3">The sequence shown here is derived from an EMBL/GenBank/DDBJ whole genome shotgun (WGS) entry which is preliminary data.</text>
</comment>
<dbReference type="InterPro" id="IPR022488">
    <property type="entry name" value="PPK2-related"/>
</dbReference>
<dbReference type="RefSeq" id="WP_146358088.1">
    <property type="nucleotide sequence ID" value="NZ_VOIR01000019.1"/>
</dbReference>
<feature type="domain" description="Polyphosphate kinase-2-related" evidence="2">
    <location>
        <begin position="34"/>
        <end position="257"/>
    </location>
</feature>
<feature type="compositionally biased region" description="Basic and acidic residues" evidence="1">
    <location>
        <begin position="284"/>
        <end position="301"/>
    </location>
</feature>
<dbReference type="Proteomes" id="UP000323221">
    <property type="component" value="Unassembled WGS sequence"/>
</dbReference>
<dbReference type="AlphaFoldDB" id="A0A5M8Q2G9"/>
<dbReference type="GO" id="GO:0016776">
    <property type="term" value="F:phosphotransferase activity, phosphate group as acceptor"/>
    <property type="evidence" value="ECO:0007669"/>
    <property type="project" value="InterPro"/>
</dbReference>
<dbReference type="EMBL" id="VOIR01000019">
    <property type="protein sequence ID" value="KAA6430097.1"/>
    <property type="molecule type" value="Genomic_DNA"/>
</dbReference>
<gene>
    <name evidence="3" type="ORF">FQ330_12750</name>
</gene>
<dbReference type="InterPro" id="IPR027417">
    <property type="entry name" value="P-loop_NTPase"/>
</dbReference>
<dbReference type="NCBIfam" id="TIGR03709">
    <property type="entry name" value="PPK2_rel_1"/>
    <property type="match status" value="1"/>
</dbReference>
<dbReference type="PANTHER" id="PTHR34383:SF3">
    <property type="entry name" value="POLYPHOSPHATE:AMP PHOSPHOTRANSFERASE"/>
    <property type="match status" value="1"/>
</dbReference>
<reference evidence="3 4" key="1">
    <citation type="submission" date="2019-08" db="EMBL/GenBank/DDBJ databases">
        <title>Agrococcus lahaulensis sp. nov., isolated from a cold desert of the Indian Himalayas.</title>
        <authorList>
            <person name="Qu J.H."/>
        </authorList>
    </citation>
    <scope>NUCLEOTIDE SEQUENCE [LARGE SCALE GENOMIC DNA]</scope>
    <source>
        <strain evidence="3 4">NS18</strain>
    </source>
</reference>
<feature type="region of interest" description="Disordered" evidence="1">
    <location>
        <begin position="276"/>
        <end position="313"/>
    </location>
</feature>